<dbReference type="Proteomes" id="UP000008136">
    <property type="component" value="Chromosome"/>
</dbReference>
<dbReference type="GeneID" id="10393423"/>
<dbReference type="Pfam" id="PF13937">
    <property type="entry name" value="DUF4212"/>
    <property type="match status" value="1"/>
</dbReference>
<evidence type="ECO:0000313" key="4">
    <source>
        <dbReference type="Proteomes" id="UP000008136"/>
    </source>
</evidence>
<dbReference type="KEGG" id="ave:Arcve_0329"/>
<dbReference type="RefSeq" id="WP_013683036.1">
    <property type="nucleotide sequence ID" value="NC_015320.1"/>
</dbReference>
<organism evidence="3 4">
    <name type="scientific">Archaeoglobus veneficus (strain DSM 11195 / SNP6)</name>
    <dbReference type="NCBI Taxonomy" id="693661"/>
    <lineage>
        <taxon>Archaea</taxon>
        <taxon>Methanobacteriati</taxon>
        <taxon>Methanobacteriota</taxon>
        <taxon>Archaeoglobi</taxon>
        <taxon>Archaeoglobales</taxon>
        <taxon>Archaeoglobaceae</taxon>
        <taxon>Archaeoglobus</taxon>
    </lineage>
</organism>
<dbReference type="HOGENOM" id="CLU_2433684_0_0_2"/>
<dbReference type="NCBIfam" id="TIGR03647">
    <property type="entry name" value="Na_symport_sm"/>
    <property type="match status" value="1"/>
</dbReference>
<dbReference type="AlphaFoldDB" id="F2KPD1"/>
<keyword evidence="4" id="KW-1185">Reference proteome</keyword>
<evidence type="ECO:0000256" key="1">
    <source>
        <dbReference type="SAM" id="Phobius"/>
    </source>
</evidence>
<keyword evidence="1" id="KW-0472">Membrane</keyword>
<keyword evidence="1" id="KW-0812">Transmembrane</keyword>
<protein>
    <recommendedName>
        <fullName evidence="2">Sodium symporter small subunit domain-containing protein</fullName>
    </recommendedName>
</protein>
<feature type="domain" description="Sodium symporter small subunit" evidence="2">
    <location>
        <begin position="15"/>
        <end position="88"/>
    </location>
</feature>
<feature type="transmembrane region" description="Helical" evidence="1">
    <location>
        <begin position="20"/>
        <end position="48"/>
    </location>
</feature>
<dbReference type="STRING" id="693661.Arcve_0329"/>
<dbReference type="InterPro" id="IPR019886">
    <property type="entry name" value="Na_symporter_ssu"/>
</dbReference>
<keyword evidence="1" id="KW-1133">Transmembrane helix</keyword>
<evidence type="ECO:0000259" key="2">
    <source>
        <dbReference type="Pfam" id="PF13937"/>
    </source>
</evidence>
<proteinExistence type="predicted"/>
<feature type="transmembrane region" description="Helical" evidence="1">
    <location>
        <begin position="60"/>
        <end position="81"/>
    </location>
</feature>
<gene>
    <name evidence="3" type="ordered locus">Arcve_0329</name>
</gene>
<name>F2KPD1_ARCVS</name>
<reference evidence="3 4" key="1">
    <citation type="submission" date="2011-03" db="EMBL/GenBank/DDBJ databases">
        <title>The complete genome of Archaeoglobus veneficus SNP6.</title>
        <authorList>
            <consortium name="US DOE Joint Genome Institute (JGI-PGF)"/>
            <person name="Lucas S."/>
            <person name="Copeland A."/>
            <person name="Lapidus A."/>
            <person name="Bruce D."/>
            <person name="Goodwin L."/>
            <person name="Pitluck S."/>
            <person name="Kyrpides N."/>
            <person name="Mavromatis K."/>
            <person name="Pagani I."/>
            <person name="Ivanova N."/>
            <person name="Mikhailova N."/>
            <person name="Lu M."/>
            <person name="Detter J.C."/>
            <person name="Tapia R."/>
            <person name="Han C."/>
            <person name="Land M."/>
            <person name="Hauser L."/>
            <person name="Markowitz V."/>
            <person name="Cheng J.-F."/>
            <person name="Hugenholtz P."/>
            <person name="Woyke T."/>
            <person name="Wu D."/>
            <person name="Spring S."/>
            <person name="Brambilla E."/>
            <person name="Klenk H.-P."/>
            <person name="Eisen J.A."/>
        </authorList>
    </citation>
    <scope>NUCLEOTIDE SEQUENCE [LARGE SCALE GENOMIC DNA]</scope>
    <source>
        <strain>SNP6</strain>
    </source>
</reference>
<dbReference type="EMBL" id="CP002588">
    <property type="protein sequence ID" value="AEA46362.1"/>
    <property type="molecule type" value="Genomic_DNA"/>
</dbReference>
<accession>F2KPD1</accession>
<evidence type="ECO:0000313" key="3">
    <source>
        <dbReference type="EMBL" id="AEA46362.1"/>
    </source>
</evidence>
<sequence>MGELSLSNEEREKLKKFWPYVRNVTLLLLVVWSIFAVFIHLLAMFDWWREIKIAGYPAHWLFGTQFSILAYIVTIFAYAYLISKKEEEVV</sequence>